<dbReference type="KEGG" id="caul:KCG34_17980"/>
<keyword evidence="1" id="KW-0812">Transmembrane</keyword>
<reference evidence="2" key="1">
    <citation type="submission" date="2021-04" db="EMBL/GenBank/DDBJ databases">
        <title>The complete genome sequence of Caulobacter sp. S6.</title>
        <authorList>
            <person name="Tang Y."/>
            <person name="Ouyang W."/>
            <person name="Liu Q."/>
            <person name="Huang B."/>
            <person name="Guo Z."/>
            <person name="Lei P."/>
        </authorList>
    </citation>
    <scope>NUCLEOTIDE SEQUENCE</scope>
    <source>
        <strain evidence="2">S6</strain>
    </source>
</reference>
<dbReference type="RefSeq" id="WP_211940878.1">
    <property type="nucleotide sequence ID" value="NZ_CP073078.1"/>
</dbReference>
<dbReference type="GO" id="GO:0008556">
    <property type="term" value="F:P-type potassium transmembrane transporter activity"/>
    <property type="evidence" value="ECO:0007669"/>
    <property type="project" value="InterPro"/>
</dbReference>
<dbReference type="Pfam" id="PF09604">
    <property type="entry name" value="Potass_KdpF"/>
    <property type="match status" value="1"/>
</dbReference>
<dbReference type="AlphaFoldDB" id="A0A975G5A0"/>
<organism evidence="2 3">
    <name type="scientific">Phenylobacterium montanum</name>
    <dbReference type="NCBI Taxonomy" id="2823693"/>
    <lineage>
        <taxon>Bacteria</taxon>
        <taxon>Pseudomonadati</taxon>
        <taxon>Pseudomonadota</taxon>
        <taxon>Alphaproteobacteria</taxon>
        <taxon>Caulobacterales</taxon>
        <taxon>Caulobacteraceae</taxon>
        <taxon>Phenylobacterium</taxon>
    </lineage>
</organism>
<evidence type="ECO:0000256" key="1">
    <source>
        <dbReference type="SAM" id="Phobius"/>
    </source>
</evidence>
<name>A0A975G5A0_9CAUL</name>
<dbReference type="EMBL" id="CP073078">
    <property type="protein sequence ID" value="QUD90832.1"/>
    <property type="molecule type" value="Genomic_DNA"/>
</dbReference>
<feature type="transmembrane region" description="Helical" evidence="1">
    <location>
        <begin position="6"/>
        <end position="23"/>
    </location>
</feature>
<accession>A0A975G5A0</accession>
<dbReference type="GO" id="GO:0005886">
    <property type="term" value="C:plasma membrane"/>
    <property type="evidence" value="ECO:0007669"/>
    <property type="project" value="InterPro"/>
</dbReference>
<keyword evidence="1" id="KW-0472">Membrane</keyword>
<evidence type="ECO:0000313" key="2">
    <source>
        <dbReference type="EMBL" id="QUD90832.1"/>
    </source>
</evidence>
<keyword evidence="1" id="KW-1133">Transmembrane helix</keyword>
<evidence type="ECO:0000313" key="3">
    <source>
        <dbReference type="Proteomes" id="UP000676409"/>
    </source>
</evidence>
<sequence length="28" mass="3065">MVVNLIYIAAAVGVAVYMLVALLRPEKF</sequence>
<dbReference type="Proteomes" id="UP000676409">
    <property type="component" value="Chromosome"/>
</dbReference>
<gene>
    <name evidence="2" type="ORF">KCG34_17980</name>
</gene>
<keyword evidence="3" id="KW-1185">Reference proteome</keyword>
<protein>
    <submittedName>
        <fullName evidence="2">Potassium-transporting ATPase subunit F</fullName>
    </submittedName>
</protein>
<proteinExistence type="predicted"/>
<dbReference type="InterPro" id="IPR011726">
    <property type="entry name" value="KdpF"/>
</dbReference>